<keyword evidence="1" id="KW-0479">Metal-binding</keyword>
<accession>A0A5P9QFX6</accession>
<keyword evidence="3" id="KW-0378">Hydrolase</keyword>
<keyword evidence="4" id="KW-1185">Reference proteome</keyword>
<evidence type="ECO:0000313" key="4">
    <source>
        <dbReference type="Proteomes" id="UP000326702"/>
    </source>
</evidence>
<dbReference type="GO" id="GO:0008725">
    <property type="term" value="F:DNA-3-methyladenine glycosylase activity"/>
    <property type="evidence" value="ECO:0007669"/>
    <property type="project" value="UniProtKB-EC"/>
</dbReference>
<dbReference type="SUPFAM" id="SSF48150">
    <property type="entry name" value="DNA-glycosylase"/>
    <property type="match status" value="1"/>
</dbReference>
<feature type="binding site" evidence="1">
    <location>
        <position position="23"/>
    </location>
    <ligand>
        <name>Zn(2+)</name>
        <dbReference type="ChEBI" id="CHEBI:29105"/>
    </ligand>
</feature>
<dbReference type="InterPro" id="IPR005019">
    <property type="entry name" value="Adenine_glyco"/>
</dbReference>
<protein>
    <submittedName>
        <fullName evidence="3">DNA-3-methyladenine glycosylase I</fullName>
        <ecNumber evidence="3">3.2.2.20</ecNumber>
    </submittedName>
</protein>
<dbReference type="PANTHER" id="PTHR30037:SF4">
    <property type="entry name" value="DNA-3-METHYLADENINE GLYCOSYLASE I"/>
    <property type="match status" value="1"/>
</dbReference>
<dbReference type="GO" id="GO:0046872">
    <property type="term" value="F:metal ion binding"/>
    <property type="evidence" value="ECO:0007669"/>
    <property type="project" value="UniProtKB-KW"/>
</dbReference>
<name>A0A5P9QFX6_9MICO</name>
<dbReference type="Gene3D" id="1.10.340.30">
    <property type="entry name" value="Hypothetical protein, domain 2"/>
    <property type="match status" value="1"/>
</dbReference>
<evidence type="ECO:0000256" key="1">
    <source>
        <dbReference type="PIRSR" id="PIRSR604597-1"/>
    </source>
</evidence>
<keyword evidence="3" id="KW-0326">Glycosidase</keyword>
<dbReference type="InterPro" id="IPR004597">
    <property type="entry name" value="Tag"/>
</dbReference>
<dbReference type="OrthoDB" id="9807664at2"/>
<gene>
    <name evidence="3" type="ORF">KDY119_03672</name>
</gene>
<dbReference type="KEGG" id="lxl:KDY119_03672"/>
<feature type="binding site" evidence="1">
    <location>
        <position position="35"/>
    </location>
    <ligand>
        <name>Zn(2+)</name>
        <dbReference type="ChEBI" id="CHEBI:29105"/>
    </ligand>
</feature>
<feature type="binding site" evidence="1">
    <location>
        <position position="196"/>
    </location>
    <ligand>
        <name>Zn(2+)</name>
        <dbReference type="ChEBI" id="CHEBI:29105"/>
    </ligand>
</feature>
<dbReference type="GO" id="GO:0006284">
    <property type="term" value="P:base-excision repair"/>
    <property type="evidence" value="ECO:0007669"/>
    <property type="project" value="InterPro"/>
</dbReference>
<dbReference type="EMBL" id="CP045529">
    <property type="protein sequence ID" value="QFV00137.1"/>
    <property type="molecule type" value="Genomic_DNA"/>
</dbReference>
<organism evidence="3 4">
    <name type="scientific">Luteimicrobium xylanilyticum</name>
    <dbReference type="NCBI Taxonomy" id="1133546"/>
    <lineage>
        <taxon>Bacteria</taxon>
        <taxon>Bacillati</taxon>
        <taxon>Actinomycetota</taxon>
        <taxon>Actinomycetes</taxon>
        <taxon>Micrococcales</taxon>
        <taxon>Luteimicrobium</taxon>
    </lineage>
</organism>
<sequence length="214" mass="22801">MTTTPAAVDDNQPTAPSPAGTRCFGDGDPLYERYHDTEWGVPVHGEHELLERLALEGFQSGLSWLTVLRKREAFRSAFAGFDAQVVAAYGPDDVERLLQDASIIRNRQKIEATLTNARALVALHDAGGSLDELVWSFAPAPRTEPPSSWTEVPAKTPESLALSKALKKAGFVFVGPITAYATMQACGLVDDHLATCPVVLARGSGGPETVGATA</sequence>
<dbReference type="Pfam" id="PF03352">
    <property type="entry name" value="Adenine_glyco"/>
    <property type="match status" value="1"/>
</dbReference>
<dbReference type="NCBIfam" id="TIGR00624">
    <property type="entry name" value="tag"/>
    <property type="match status" value="1"/>
</dbReference>
<evidence type="ECO:0000313" key="3">
    <source>
        <dbReference type="EMBL" id="QFV00137.1"/>
    </source>
</evidence>
<feature type="binding site" evidence="1">
    <location>
        <position position="192"/>
    </location>
    <ligand>
        <name>Zn(2+)</name>
        <dbReference type="ChEBI" id="CHEBI:29105"/>
    </ligand>
</feature>
<evidence type="ECO:0000256" key="2">
    <source>
        <dbReference type="SAM" id="MobiDB-lite"/>
    </source>
</evidence>
<feature type="region of interest" description="Disordered" evidence="2">
    <location>
        <begin position="1"/>
        <end position="23"/>
    </location>
</feature>
<dbReference type="EC" id="3.2.2.20" evidence="3"/>
<dbReference type="PANTHER" id="PTHR30037">
    <property type="entry name" value="DNA-3-METHYLADENINE GLYCOSYLASE 1"/>
    <property type="match status" value="1"/>
</dbReference>
<reference evidence="3 4" key="1">
    <citation type="submission" date="2019-10" db="EMBL/GenBank/DDBJ databases">
        <title>Genome sequence of Luteimicrobium xylanilyticum HY-24.</title>
        <authorList>
            <person name="Kim D.Y."/>
            <person name="Park H.-Y."/>
        </authorList>
    </citation>
    <scope>NUCLEOTIDE SEQUENCE [LARGE SCALE GENOMIC DNA]</scope>
    <source>
        <strain evidence="3 4">HY-24</strain>
    </source>
</reference>
<dbReference type="InterPro" id="IPR011257">
    <property type="entry name" value="DNA_glycosylase"/>
</dbReference>
<proteinExistence type="predicted"/>
<dbReference type="InterPro" id="IPR052891">
    <property type="entry name" value="DNA-3mA_glycosylase"/>
</dbReference>
<keyword evidence="1" id="KW-0862">Zinc</keyword>
<dbReference type="RefSeq" id="WP_036955479.1">
    <property type="nucleotide sequence ID" value="NZ_BAABIH010000009.1"/>
</dbReference>
<dbReference type="Proteomes" id="UP000326702">
    <property type="component" value="Chromosome"/>
</dbReference>
<dbReference type="AlphaFoldDB" id="A0A5P9QFX6"/>